<sequence length="552" mass="60920">MSEKKKQPFRESFTIMRRIGAFLVPQLALYVPALLIWTSQDFVMPYFLAKLQESLTEFALGASANSFLYIVLGYVLAFSIYLAIFCVTAYLVMVIQEQSKCRLWNRCFQKLLHAKKTMKTDDAVIRFSNDVTTAAISTYGTISSLLQSLIALIGSLVIVLQVHWLLGLTAVLIGLLNVWIKRHFVGKLRAVGQELREAEVSAQSEITDNIANKIAVRLFLLAGRRGGELSQKLESITLTNRKKVSLDTRFSCLTYCRKWMTYGGICLMGGLLIYHGQLTLPALILALGVLPQVVIKIGFLIDIVAMYQASLPACNRVIEILDMEEEVTGTPLPETSPQILTFAHVTFRYPGGVQDVLQDVSFTLHKGEKVALVGSSGNGKSTLLKLAAGVLRPDSGRISIDSIPLEEADPRQWRRCFGYVDQSADLLPGTVRENVGMGKENASDHEIERALSEAGIADFVSDRSLGLDTPVEGGDAALSGGQKQRTALARALLRREKILCLDEITSAQDTSLRKEMAALLFQKDLTVLAATNDPTFARNFDRILTLENGLLR</sequence>
<feature type="transmembrane region" description="Helical" evidence="7">
    <location>
        <begin position="21"/>
        <end position="47"/>
    </location>
</feature>
<dbReference type="Gene3D" id="1.20.1560.10">
    <property type="entry name" value="ABC transporter type 1, transmembrane domain"/>
    <property type="match status" value="1"/>
</dbReference>
<feature type="domain" description="ABC transporter" evidence="8">
    <location>
        <begin position="340"/>
        <end position="552"/>
    </location>
</feature>
<keyword evidence="5 7" id="KW-1133">Transmembrane helix</keyword>
<evidence type="ECO:0000256" key="5">
    <source>
        <dbReference type="ARBA" id="ARBA00022989"/>
    </source>
</evidence>
<evidence type="ECO:0000256" key="3">
    <source>
        <dbReference type="ARBA" id="ARBA00022741"/>
    </source>
</evidence>
<keyword evidence="2 7" id="KW-0812">Transmembrane</keyword>
<dbReference type="PROSITE" id="PS50893">
    <property type="entry name" value="ABC_TRANSPORTER_2"/>
    <property type="match status" value="1"/>
</dbReference>
<dbReference type="GO" id="GO:0005886">
    <property type="term" value="C:plasma membrane"/>
    <property type="evidence" value="ECO:0007669"/>
    <property type="project" value="UniProtKB-SubCell"/>
</dbReference>
<dbReference type="Pfam" id="PF00664">
    <property type="entry name" value="ABC_membrane"/>
    <property type="match status" value="1"/>
</dbReference>
<evidence type="ECO:0000256" key="2">
    <source>
        <dbReference type="ARBA" id="ARBA00022692"/>
    </source>
</evidence>
<comment type="subcellular location">
    <subcellularLocation>
        <location evidence="1">Cell membrane</location>
        <topology evidence="1">Multi-pass membrane protein</topology>
    </subcellularLocation>
</comment>
<dbReference type="GO" id="GO:0140359">
    <property type="term" value="F:ABC-type transporter activity"/>
    <property type="evidence" value="ECO:0007669"/>
    <property type="project" value="InterPro"/>
</dbReference>
<dbReference type="AlphaFoldDB" id="A0A328UCZ9"/>
<reference evidence="10 11" key="1">
    <citation type="submission" date="2018-06" db="EMBL/GenBank/DDBJ databases">
        <title>Noncontiguous genome sequence of Ruminococcaceae bacterium ASD2818.</title>
        <authorList>
            <person name="Chaplin A.V."/>
            <person name="Sokolova S.R."/>
            <person name="Kochetkova T.O."/>
            <person name="Goltsov A.Y."/>
            <person name="Trofimov D.Y."/>
            <person name="Efimov B.A."/>
        </authorList>
    </citation>
    <scope>NUCLEOTIDE SEQUENCE [LARGE SCALE GENOMIC DNA]</scope>
    <source>
        <strain evidence="10 11">ASD2818</strain>
    </source>
</reference>
<gene>
    <name evidence="10" type="ORF">DPQ25_05210</name>
</gene>
<name>A0A328UCZ9_9FIRM</name>
<evidence type="ECO:0000313" key="11">
    <source>
        <dbReference type="Proteomes" id="UP000249377"/>
    </source>
</evidence>
<dbReference type="InterPro" id="IPR036640">
    <property type="entry name" value="ABC1_TM_sf"/>
</dbReference>
<dbReference type="InterPro" id="IPR011527">
    <property type="entry name" value="ABC1_TM_dom"/>
</dbReference>
<keyword evidence="11" id="KW-1185">Reference proteome</keyword>
<accession>A0A328UCZ9</accession>
<dbReference type="PANTHER" id="PTHR24221">
    <property type="entry name" value="ATP-BINDING CASSETTE SUB-FAMILY B"/>
    <property type="match status" value="1"/>
</dbReference>
<dbReference type="InterPro" id="IPR003439">
    <property type="entry name" value="ABC_transporter-like_ATP-bd"/>
</dbReference>
<dbReference type="Gene3D" id="3.40.50.300">
    <property type="entry name" value="P-loop containing nucleotide triphosphate hydrolases"/>
    <property type="match status" value="1"/>
</dbReference>
<dbReference type="GO" id="GO:0016887">
    <property type="term" value="F:ATP hydrolysis activity"/>
    <property type="evidence" value="ECO:0007669"/>
    <property type="project" value="InterPro"/>
</dbReference>
<dbReference type="Proteomes" id="UP000249377">
    <property type="component" value="Unassembled WGS sequence"/>
</dbReference>
<evidence type="ECO:0008006" key="12">
    <source>
        <dbReference type="Google" id="ProtNLM"/>
    </source>
</evidence>
<dbReference type="EMBL" id="QLYR01000002">
    <property type="protein sequence ID" value="RAQ29697.1"/>
    <property type="molecule type" value="Genomic_DNA"/>
</dbReference>
<feature type="transmembrane region" description="Helical" evidence="7">
    <location>
        <begin position="67"/>
        <end position="92"/>
    </location>
</feature>
<keyword evidence="6 7" id="KW-0472">Membrane</keyword>
<dbReference type="SUPFAM" id="SSF52540">
    <property type="entry name" value="P-loop containing nucleoside triphosphate hydrolases"/>
    <property type="match status" value="1"/>
</dbReference>
<evidence type="ECO:0000259" key="9">
    <source>
        <dbReference type="PROSITE" id="PS50929"/>
    </source>
</evidence>
<dbReference type="PROSITE" id="PS50929">
    <property type="entry name" value="ABC_TM1F"/>
    <property type="match status" value="1"/>
</dbReference>
<feature type="transmembrane region" description="Helical" evidence="7">
    <location>
        <begin position="136"/>
        <end position="158"/>
    </location>
</feature>
<comment type="caution">
    <text evidence="10">The sequence shown here is derived from an EMBL/GenBank/DDBJ whole genome shotgun (WGS) entry which is preliminary data.</text>
</comment>
<dbReference type="SMART" id="SM00382">
    <property type="entry name" value="AAA"/>
    <property type="match status" value="1"/>
</dbReference>
<evidence type="ECO:0000256" key="6">
    <source>
        <dbReference type="ARBA" id="ARBA00023136"/>
    </source>
</evidence>
<dbReference type="InterPro" id="IPR039421">
    <property type="entry name" value="Type_1_exporter"/>
</dbReference>
<organism evidence="10 11">
    <name type="scientific">Hydrogeniiclostridium mannosilyticum</name>
    <dbReference type="NCBI Taxonomy" id="2764322"/>
    <lineage>
        <taxon>Bacteria</taxon>
        <taxon>Bacillati</taxon>
        <taxon>Bacillota</taxon>
        <taxon>Clostridia</taxon>
        <taxon>Eubacteriales</taxon>
        <taxon>Acutalibacteraceae</taxon>
        <taxon>Hydrogeniiclostridium</taxon>
    </lineage>
</organism>
<evidence type="ECO:0000313" key="10">
    <source>
        <dbReference type="EMBL" id="RAQ29697.1"/>
    </source>
</evidence>
<evidence type="ECO:0000256" key="7">
    <source>
        <dbReference type="SAM" id="Phobius"/>
    </source>
</evidence>
<dbReference type="CDD" id="cd03228">
    <property type="entry name" value="ABCC_MRP_Like"/>
    <property type="match status" value="1"/>
</dbReference>
<keyword evidence="4" id="KW-0067">ATP-binding</keyword>
<feature type="transmembrane region" description="Helical" evidence="7">
    <location>
        <begin position="164"/>
        <end position="180"/>
    </location>
</feature>
<dbReference type="Pfam" id="PF00005">
    <property type="entry name" value="ABC_tran"/>
    <property type="match status" value="1"/>
</dbReference>
<dbReference type="InterPro" id="IPR003593">
    <property type="entry name" value="AAA+_ATPase"/>
</dbReference>
<evidence type="ECO:0000256" key="1">
    <source>
        <dbReference type="ARBA" id="ARBA00004651"/>
    </source>
</evidence>
<proteinExistence type="predicted"/>
<evidence type="ECO:0000256" key="4">
    <source>
        <dbReference type="ARBA" id="ARBA00022840"/>
    </source>
</evidence>
<dbReference type="GO" id="GO:0005524">
    <property type="term" value="F:ATP binding"/>
    <property type="evidence" value="ECO:0007669"/>
    <property type="project" value="UniProtKB-KW"/>
</dbReference>
<keyword evidence="3" id="KW-0547">Nucleotide-binding</keyword>
<evidence type="ECO:0000259" key="8">
    <source>
        <dbReference type="PROSITE" id="PS50893"/>
    </source>
</evidence>
<dbReference type="InterPro" id="IPR027417">
    <property type="entry name" value="P-loop_NTPase"/>
</dbReference>
<protein>
    <recommendedName>
        <fullName evidence="12">ABC transporter ATP-binding protein</fullName>
    </recommendedName>
</protein>
<dbReference type="PANTHER" id="PTHR24221:SF654">
    <property type="entry name" value="ATP-BINDING CASSETTE SUB-FAMILY B MEMBER 6"/>
    <property type="match status" value="1"/>
</dbReference>
<dbReference type="SUPFAM" id="SSF90123">
    <property type="entry name" value="ABC transporter transmembrane region"/>
    <property type="match status" value="1"/>
</dbReference>
<dbReference type="GO" id="GO:0034040">
    <property type="term" value="F:ATPase-coupled lipid transmembrane transporter activity"/>
    <property type="evidence" value="ECO:0007669"/>
    <property type="project" value="TreeGrafter"/>
</dbReference>
<feature type="domain" description="ABC transmembrane type-1" evidence="9">
    <location>
        <begin position="51"/>
        <end position="309"/>
    </location>
</feature>